<dbReference type="InterPro" id="IPR003593">
    <property type="entry name" value="AAA+_ATPase"/>
</dbReference>
<evidence type="ECO:0000259" key="4">
    <source>
        <dbReference type="PROSITE" id="PS50893"/>
    </source>
</evidence>
<evidence type="ECO:0000313" key="5">
    <source>
        <dbReference type="EMBL" id="KYG70413.1"/>
    </source>
</evidence>
<dbReference type="InterPro" id="IPR051120">
    <property type="entry name" value="ABC_AA/LPS_Transport"/>
</dbReference>
<feature type="domain" description="ABC transporter" evidence="4">
    <location>
        <begin position="6"/>
        <end position="254"/>
    </location>
</feature>
<protein>
    <submittedName>
        <fullName evidence="5">ABC transporter ATP-binding protein</fullName>
    </submittedName>
</protein>
<dbReference type="InterPro" id="IPR027417">
    <property type="entry name" value="P-loop_NTPase"/>
</dbReference>
<dbReference type="GO" id="GO:1903806">
    <property type="term" value="P:L-isoleucine import across plasma membrane"/>
    <property type="evidence" value="ECO:0007669"/>
    <property type="project" value="TreeGrafter"/>
</dbReference>
<proteinExistence type="predicted"/>
<dbReference type="InterPro" id="IPR032823">
    <property type="entry name" value="BCA_ABC_TP_C"/>
</dbReference>
<evidence type="ECO:0000256" key="1">
    <source>
        <dbReference type="ARBA" id="ARBA00022448"/>
    </source>
</evidence>
<dbReference type="FunFam" id="3.40.50.300:FF:000421">
    <property type="entry name" value="Branched-chain amino acid ABC transporter ATP-binding protein"/>
    <property type="match status" value="1"/>
</dbReference>
<sequence length="258" mass="28891">MSDVLLEARKITMQFGGLKAVDSLEFKIRKGQLAGLIGPNGAGKTTVFNMLTGVYQPTHGDVALEGKSLKGLRPYEISHHGVTRTFQNIRLFKGLTVLDNVLIAGHQHMHYGLFDTLLQTSRFRKAEKDLQEKAMSLLKIFHLDEKAHKPANSLPYGEQRKLEIVRALATDPKIILLDEPAAGMNHSETHHLMETIAKIREEFKLTVLLIEHDMKLVMGICENIIVLDHGVKIEEGDPQKVQGSQKVIEAYLGVEEKE</sequence>
<dbReference type="RefSeq" id="WP_063242626.1">
    <property type="nucleotide sequence ID" value="NZ_LUKF01000001.1"/>
</dbReference>
<dbReference type="InterPro" id="IPR003439">
    <property type="entry name" value="ABC_transporter-like_ATP-bd"/>
</dbReference>
<evidence type="ECO:0000313" key="6">
    <source>
        <dbReference type="Proteomes" id="UP000075391"/>
    </source>
</evidence>
<gene>
    <name evidence="5" type="primary">livG</name>
    <name evidence="5" type="ORF">AZI85_00200</name>
</gene>
<evidence type="ECO:0000256" key="2">
    <source>
        <dbReference type="ARBA" id="ARBA00022741"/>
    </source>
</evidence>
<dbReference type="GO" id="GO:0015808">
    <property type="term" value="P:L-alanine transport"/>
    <property type="evidence" value="ECO:0007669"/>
    <property type="project" value="TreeGrafter"/>
</dbReference>
<dbReference type="SMART" id="SM00382">
    <property type="entry name" value="AAA"/>
    <property type="match status" value="1"/>
</dbReference>
<accession>A0A150WVC9</accession>
<dbReference type="GO" id="GO:0005886">
    <property type="term" value="C:plasma membrane"/>
    <property type="evidence" value="ECO:0007669"/>
    <property type="project" value="TreeGrafter"/>
</dbReference>
<keyword evidence="3 5" id="KW-0067">ATP-binding</keyword>
<dbReference type="EMBL" id="LUKF01000001">
    <property type="protein sequence ID" value="KYG70413.1"/>
    <property type="molecule type" value="Genomic_DNA"/>
</dbReference>
<dbReference type="Pfam" id="PF12399">
    <property type="entry name" value="BCA_ABC_TP_C"/>
    <property type="match status" value="1"/>
</dbReference>
<dbReference type="Proteomes" id="UP000075391">
    <property type="component" value="Unassembled WGS sequence"/>
</dbReference>
<dbReference type="PANTHER" id="PTHR45772:SF7">
    <property type="entry name" value="AMINO ACID ABC TRANSPORTER ATP-BINDING PROTEIN"/>
    <property type="match status" value="1"/>
</dbReference>
<keyword evidence="2" id="KW-0547">Nucleotide-binding</keyword>
<comment type="caution">
    <text evidence="5">The sequence shown here is derived from an EMBL/GenBank/DDBJ whole genome shotgun (WGS) entry which is preliminary data.</text>
</comment>
<organism evidence="5 6">
    <name type="scientific">Bdellovibrio bacteriovorus</name>
    <dbReference type="NCBI Taxonomy" id="959"/>
    <lineage>
        <taxon>Bacteria</taxon>
        <taxon>Pseudomonadati</taxon>
        <taxon>Bdellovibrionota</taxon>
        <taxon>Bdellovibrionia</taxon>
        <taxon>Bdellovibrionales</taxon>
        <taxon>Pseudobdellovibrionaceae</taxon>
        <taxon>Bdellovibrio</taxon>
    </lineage>
</organism>
<evidence type="ECO:0000256" key="3">
    <source>
        <dbReference type="ARBA" id="ARBA00022840"/>
    </source>
</evidence>
<dbReference type="CDD" id="cd03219">
    <property type="entry name" value="ABC_Mj1267_LivG_branched"/>
    <property type="match status" value="1"/>
</dbReference>
<dbReference type="AlphaFoldDB" id="A0A150WVC9"/>
<dbReference type="GO" id="GO:0005304">
    <property type="term" value="F:L-valine transmembrane transporter activity"/>
    <property type="evidence" value="ECO:0007669"/>
    <property type="project" value="TreeGrafter"/>
</dbReference>
<dbReference type="SUPFAM" id="SSF52540">
    <property type="entry name" value="P-loop containing nucleoside triphosphate hydrolases"/>
    <property type="match status" value="1"/>
</dbReference>
<reference evidence="5 6" key="1">
    <citation type="submission" date="2016-03" db="EMBL/GenBank/DDBJ databases">
        <authorList>
            <person name="Ploux O."/>
        </authorList>
    </citation>
    <scope>NUCLEOTIDE SEQUENCE [LARGE SCALE GENOMIC DNA]</scope>
    <source>
        <strain evidence="5 6">BER2</strain>
    </source>
</reference>
<dbReference type="Gene3D" id="3.40.50.300">
    <property type="entry name" value="P-loop containing nucleotide triphosphate hydrolases"/>
    <property type="match status" value="1"/>
</dbReference>
<dbReference type="GO" id="GO:0015192">
    <property type="term" value="F:L-phenylalanine transmembrane transporter activity"/>
    <property type="evidence" value="ECO:0007669"/>
    <property type="project" value="TreeGrafter"/>
</dbReference>
<keyword evidence="1" id="KW-0813">Transport</keyword>
<dbReference type="PROSITE" id="PS50893">
    <property type="entry name" value="ABC_TRANSPORTER_2"/>
    <property type="match status" value="1"/>
</dbReference>
<dbReference type="GO" id="GO:0042941">
    <property type="term" value="P:D-alanine transmembrane transport"/>
    <property type="evidence" value="ECO:0007669"/>
    <property type="project" value="TreeGrafter"/>
</dbReference>
<dbReference type="GO" id="GO:0016887">
    <property type="term" value="F:ATP hydrolysis activity"/>
    <property type="evidence" value="ECO:0007669"/>
    <property type="project" value="InterPro"/>
</dbReference>
<dbReference type="Pfam" id="PF00005">
    <property type="entry name" value="ABC_tran"/>
    <property type="match status" value="1"/>
</dbReference>
<dbReference type="GO" id="GO:0005524">
    <property type="term" value="F:ATP binding"/>
    <property type="evidence" value="ECO:0007669"/>
    <property type="project" value="UniProtKB-KW"/>
</dbReference>
<name>A0A150WVC9_BDEBC</name>
<dbReference type="GO" id="GO:1903805">
    <property type="term" value="P:L-valine import across plasma membrane"/>
    <property type="evidence" value="ECO:0007669"/>
    <property type="project" value="TreeGrafter"/>
</dbReference>
<dbReference type="PANTHER" id="PTHR45772">
    <property type="entry name" value="CONSERVED COMPONENT OF ABC TRANSPORTER FOR NATURAL AMINO ACIDS-RELATED"/>
    <property type="match status" value="1"/>
</dbReference>
<dbReference type="GO" id="GO:0015188">
    <property type="term" value="F:L-isoleucine transmembrane transporter activity"/>
    <property type="evidence" value="ECO:0007669"/>
    <property type="project" value="TreeGrafter"/>
</dbReference>